<dbReference type="EMBL" id="JAQQWL010000006">
    <property type="protein sequence ID" value="KAK8069506.1"/>
    <property type="molecule type" value="Genomic_DNA"/>
</dbReference>
<accession>A0ABR1VE57</accession>
<name>A0ABR1VE57_9PEZI</name>
<dbReference type="RefSeq" id="XP_066716800.1">
    <property type="nucleotide sequence ID" value="XM_066857531.1"/>
</dbReference>
<keyword evidence="2" id="KW-1185">Reference proteome</keyword>
<sequence length="172" mass="17443">MLFWSPCPRAGIAAKPVPDPAATCETCCGNGLSGTTSGAGSGTCNSGACLSSGGEYGKVTNTAHVGVGDGGVNPFGKAAVGAAPAAVTSGHRVCMVVLRQTESSPVQTGVPRAEKVRGQGAVVTQRSWVTQADQPSGVSDERVGRSVRLEEDWVGVPVGPEVGRAVEMFDNW</sequence>
<gene>
    <name evidence="1" type="ORF">PG994_006122</name>
</gene>
<evidence type="ECO:0000313" key="2">
    <source>
        <dbReference type="Proteomes" id="UP001480595"/>
    </source>
</evidence>
<comment type="caution">
    <text evidence="1">The sequence shown here is derived from an EMBL/GenBank/DDBJ whole genome shotgun (WGS) entry which is preliminary data.</text>
</comment>
<dbReference type="GeneID" id="92090594"/>
<organism evidence="1 2">
    <name type="scientific">Apiospora phragmitis</name>
    <dbReference type="NCBI Taxonomy" id="2905665"/>
    <lineage>
        <taxon>Eukaryota</taxon>
        <taxon>Fungi</taxon>
        <taxon>Dikarya</taxon>
        <taxon>Ascomycota</taxon>
        <taxon>Pezizomycotina</taxon>
        <taxon>Sordariomycetes</taxon>
        <taxon>Xylariomycetidae</taxon>
        <taxon>Amphisphaeriales</taxon>
        <taxon>Apiosporaceae</taxon>
        <taxon>Apiospora</taxon>
    </lineage>
</organism>
<evidence type="ECO:0000313" key="1">
    <source>
        <dbReference type="EMBL" id="KAK8069506.1"/>
    </source>
</evidence>
<proteinExistence type="predicted"/>
<reference evidence="1 2" key="1">
    <citation type="submission" date="2023-01" db="EMBL/GenBank/DDBJ databases">
        <title>Analysis of 21 Apiospora genomes using comparative genomics revels a genus with tremendous synthesis potential of carbohydrate active enzymes and secondary metabolites.</title>
        <authorList>
            <person name="Sorensen T."/>
        </authorList>
    </citation>
    <scope>NUCLEOTIDE SEQUENCE [LARGE SCALE GENOMIC DNA]</scope>
    <source>
        <strain evidence="1 2">CBS 135458</strain>
    </source>
</reference>
<protein>
    <submittedName>
        <fullName evidence="1">Uncharacterized protein</fullName>
    </submittedName>
</protein>
<dbReference type="Proteomes" id="UP001480595">
    <property type="component" value="Unassembled WGS sequence"/>
</dbReference>